<dbReference type="InterPro" id="IPR028098">
    <property type="entry name" value="Glyco_trans_4-like_N"/>
</dbReference>
<keyword evidence="2 4" id="KW-0808">Transferase</keyword>
<evidence type="ECO:0000259" key="3">
    <source>
        <dbReference type="Pfam" id="PF13439"/>
    </source>
</evidence>
<gene>
    <name evidence="4" type="ORF">FHX42_004311</name>
</gene>
<keyword evidence="1" id="KW-0328">Glycosyltransferase</keyword>
<dbReference type="Proteomes" id="UP000569329">
    <property type="component" value="Unassembled WGS sequence"/>
</dbReference>
<dbReference type="PANTHER" id="PTHR46401:SF2">
    <property type="entry name" value="GLYCOSYLTRANSFERASE WBBK-RELATED"/>
    <property type="match status" value="1"/>
</dbReference>
<dbReference type="SUPFAM" id="SSF53756">
    <property type="entry name" value="UDP-Glycosyltransferase/glycogen phosphorylase"/>
    <property type="match status" value="1"/>
</dbReference>
<proteinExistence type="predicted"/>
<protein>
    <submittedName>
        <fullName evidence="4">Glycosyltransferase involved in cell wall biosynthesis</fullName>
    </submittedName>
</protein>
<dbReference type="Pfam" id="PF13439">
    <property type="entry name" value="Glyco_transf_4"/>
    <property type="match status" value="1"/>
</dbReference>
<evidence type="ECO:0000256" key="2">
    <source>
        <dbReference type="ARBA" id="ARBA00022679"/>
    </source>
</evidence>
<dbReference type="AlphaFoldDB" id="A0A839DY90"/>
<dbReference type="Pfam" id="PF13692">
    <property type="entry name" value="Glyco_trans_1_4"/>
    <property type="match status" value="1"/>
</dbReference>
<evidence type="ECO:0000256" key="1">
    <source>
        <dbReference type="ARBA" id="ARBA00022676"/>
    </source>
</evidence>
<evidence type="ECO:0000313" key="5">
    <source>
        <dbReference type="Proteomes" id="UP000569329"/>
    </source>
</evidence>
<comment type="caution">
    <text evidence="4">The sequence shown here is derived from an EMBL/GenBank/DDBJ whole genome shotgun (WGS) entry which is preliminary data.</text>
</comment>
<accession>A0A839DY90</accession>
<keyword evidence="5" id="KW-1185">Reference proteome</keyword>
<dbReference type="CDD" id="cd03809">
    <property type="entry name" value="GT4_MtfB-like"/>
    <property type="match status" value="1"/>
</dbReference>
<organism evidence="4 5">
    <name type="scientific">Halosaccharopolyspora lacisalsi</name>
    <dbReference type="NCBI Taxonomy" id="1000566"/>
    <lineage>
        <taxon>Bacteria</taxon>
        <taxon>Bacillati</taxon>
        <taxon>Actinomycetota</taxon>
        <taxon>Actinomycetes</taxon>
        <taxon>Pseudonocardiales</taxon>
        <taxon>Pseudonocardiaceae</taxon>
        <taxon>Halosaccharopolyspora</taxon>
    </lineage>
</organism>
<sequence length="355" mass="37832">MAECRAVVDGTPLLGRRTGIGRYTDSLVRALAATFPVDVSVLGLTLRGWPRLRADAPPGTRVTGFPVPARALRRCWARGAFPPVEMLARPADVVHGTNFVLPPAVRTPGVVTVHDLAFLDAPEELPPAERELPELVRRSAHRAAVVCTPTAAVGAEVCERFRVPRSKIAVTPLGVDPEWFDAVPPDERLRSRHGLPEEYLVFVGADGPRKNLTGLLRALDPRLPPLVVAGPGASSPRERVVRTGYLPDEELRRIVAGARALVLPSREEGFGLPALEALACGTPVVCSDVAALREVTGGHATLFPSGDGAALRDALGEVLTRSADPGSVAARREHAAGFSWKACAEATLDAYRRAL</sequence>
<dbReference type="GO" id="GO:0009103">
    <property type="term" value="P:lipopolysaccharide biosynthetic process"/>
    <property type="evidence" value="ECO:0007669"/>
    <property type="project" value="TreeGrafter"/>
</dbReference>
<reference evidence="4 5" key="1">
    <citation type="submission" date="2020-07" db="EMBL/GenBank/DDBJ databases">
        <title>Sequencing the genomes of 1000 actinobacteria strains.</title>
        <authorList>
            <person name="Klenk H.-P."/>
        </authorList>
    </citation>
    <scope>NUCLEOTIDE SEQUENCE [LARGE SCALE GENOMIC DNA]</scope>
    <source>
        <strain evidence="4 5">DSM 45975</strain>
    </source>
</reference>
<dbReference type="Gene3D" id="3.40.50.2000">
    <property type="entry name" value="Glycogen Phosphorylase B"/>
    <property type="match status" value="2"/>
</dbReference>
<evidence type="ECO:0000313" key="4">
    <source>
        <dbReference type="EMBL" id="MBA8826932.1"/>
    </source>
</evidence>
<dbReference type="EMBL" id="JACGWZ010000006">
    <property type="protein sequence ID" value="MBA8826932.1"/>
    <property type="molecule type" value="Genomic_DNA"/>
</dbReference>
<name>A0A839DY90_9PSEU</name>
<dbReference type="PANTHER" id="PTHR46401">
    <property type="entry name" value="GLYCOSYLTRANSFERASE WBBK-RELATED"/>
    <property type="match status" value="1"/>
</dbReference>
<feature type="domain" description="Glycosyltransferase subfamily 4-like N-terminal" evidence="3">
    <location>
        <begin position="19"/>
        <end position="178"/>
    </location>
</feature>
<dbReference type="GO" id="GO:0016757">
    <property type="term" value="F:glycosyltransferase activity"/>
    <property type="evidence" value="ECO:0007669"/>
    <property type="project" value="UniProtKB-KW"/>
</dbReference>
<dbReference type="RefSeq" id="WP_182546098.1">
    <property type="nucleotide sequence ID" value="NZ_JACGWZ010000006.1"/>
</dbReference>